<evidence type="ECO:0000259" key="3">
    <source>
        <dbReference type="Pfam" id="PF00462"/>
    </source>
</evidence>
<accession>A0A5B8RPI8</accession>
<dbReference type="AlphaFoldDB" id="A0A5B8RPI8"/>
<organism evidence="5 6">
    <name type="scientific">Comamonas flocculans</name>
    <dbReference type="NCBI Taxonomy" id="2597701"/>
    <lineage>
        <taxon>Bacteria</taxon>
        <taxon>Pseudomonadati</taxon>
        <taxon>Pseudomonadota</taxon>
        <taxon>Betaproteobacteria</taxon>
        <taxon>Burkholderiales</taxon>
        <taxon>Comamonadaceae</taxon>
        <taxon>Comamonas</taxon>
    </lineage>
</organism>
<feature type="domain" description="DUF4124" evidence="4">
    <location>
        <begin position="14"/>
        <end position="63"/>
    </location>
</feature>
<dbReference type="InterPro" id="IPR002109">
    <property type="entry name" value="Glutaredoxin"/>
</dbReference>
<dbReference type="InterPro" id="IPR025392">
    <property type="entry name" value="DUF4124"/>
</dbReference>
<keyword evidence="2" id="KW-0732">Signal</keyword>
<evidence type="ECO:0000256" key="2">
    <source>
        <dbReference type="SAM" id="SignalP"/>
    </source>
</evidence>
<feature type="domain" description="Glutaredoxin" evidence="3">
    <location>
        <begin position="85"/>
        <end position="140"/>
    </location>
</feature>
<sequence>MKPAHTIALAATVAALLAGAAQAQTVYRIVGPDGRVTFSDRPPEAAAKGSSVGHAGSAAAAGRSAGNQLGALPYALRQAATRYPVVLYSGDNCGPCVNGRNLLINRGIPFTERTVTTQEDLQAYQRLAGEATLPLLTIGSQQLKGFSDGEWSQYLDAAGYPGATQLPPGYQRPAPSPLVEPRAPVPSEAQPAEAAPAATPRAAPPAPPAPAPGTPSPSNPAGIIF</sequence>
<name>A0A5B8RPI8_9BURK</name>
<evidence type="ECO:0000313" key="6">
    <source>
        <dbReference type="Proteomes" id="UP000321199"/>
    </source>
</evidence>
<gene>
    <name evidence="5" type="ORF">FOZ74_00080</name>
</gene>
<keyword evidence="6" id="KW-1185">Reference proteome</keyword>
<dbReference type="SUPFAM" id="SSF52833">
    <property type="entry name" value="Thioredoxin-like"/>
    <property type="match status" value="1"/>
</dbReference>
<dbReference type="InterPro" id="IPR036249">
    <property type="entry name" value="Thioredoxin-like_sf"/>
</dbReference>
<feature type="chain" id="PRO_5023016783" evidence="2">
    <location>
        <begin position="24"/>
        <end position="225"/>
    </location>
</feature>
<feature type="compositionally biased region" description="Pro residues" evidence="1">
    <location>
        <begin position="202"/>
        <end position="218"/>
    </location>
</feature>
<evidence type="ECO:0000313" key="5">
    <source>
        <dbReference type="EMBL" id="QEA11571.1"/>
    </source>
</evidence>
<protein>
    <submittedName>
        <fullName evidence="5">Glutaredoxin family protein</fullName>
    </submittedName>
</protein>
<dbReference type="Pfam" id="PF13511">
    <property type="entry name" value="DUF4124"/>
    <property type="match status" value="1"/>
</dbReference>
<proteinExistence type="predicted"/>
<evidence type="ECO:0000259" key="4">
    <source>
        <dbReference type="Pfam" id="PF13511"/>
    </source>
</evidence>
<dbReference type="PROSITE" id="PS51354">
    <property type="entry name" value="GLUTAREDOXIN_2"/>
    <property type="match status" value="1"/>
</dbReference>
<dbReference type="Proteomes" id="UP000321199">
    <property type="component" value="Chromosome"/>
</dbReference>
<dbReference type="KEGG" id="cof:FOZ74_00080"/>
<reference evidence="5 6" key="1">
    <citation type="submission" date="2019-07" db="EMBL/GenBank/DDBJ databases">
        <title>Complete genome sequence of Comamonas sp. NLF 7-7 isolated from livestock.</title>
        <authorList>
            <person name="Kim D.H."/>
            <person name="Kim J.G."/>
        </authorList>
    </citation>
    <scope>NUCLEOTIDE SEQUENCE [LARGE SCALE GENOMIC DNA]</scope>
    <source>
        <strain evidence="5 6">NLF 7-7</strain>
    </source>
</reference>
<feature type="signal peptide" evidence="2">
    <location>
        <begin position="1"/>
        <end position="23"/>
    </location>
</feature>
<dbReference type="RefSeq" id="WP_146911092.1">
    <property type="nucleotide sequence ID" value="NZ_CP042344.1"/>
</dbReference>
<dbReference type="CDD" id="cd02976">
    <property type="entry name" value="NrdH"/>
    <property type="match status" value="1"/>
</dbReference>
<dbReference type="EMBL" id="CP042344">
    <property type="protein sequence ID" value="QEA11571.1"/>
    <property type="molecule type" value="Genomic_DNA"/>
</dbReference>
<dbReference type="Gene3D" id="3.40.30.10">
    <property type="entry name" value="Glutaredoxin"/>
    <property type="match status" value="1"/>
</dbReference>
<dbReference type="Pfam" id="PF00462">
    <property type="entry name" value="Glutaredoxin"/>
    <property type="match status" value="1"/>
</dbReference>
<feature type="compositionally biased region" description="Low complexity" evidence="1">
    <location>
        <begin position="185"/>
        <end position="201"/>
    </location>
</feature>
<feature type="region of interest" description="Disordered" evidence="1">
    <location>
        <begin position="165"/>
        <end position="225"/>
    </location>
</feature>
<dbReference type="OrthoDB" id="8794394at2"/>
<evidence type="ECO:0000256" key="1">
    <source>
        <dbReference type="SAM" id="MobiDB-lite"/>
    </source>
</evidence>